<feature type="compositionally biased region" description="Pro residues" evidence="1">
    <location>
        <begin position="51"/>
        <end position="66"/>
    </location>
</feature>
<evidence type="ECO:0000313" key="3">
    <source>
        <dbReference type="EMBL" id="QBI01762.1"/>
    </source>
</evidence>
<keyword evidence="2" id="KW-0812">Transmembrane</keyword>
<reference evidence="3 4" key="1">
    <citation type="submission" date="2019-02" db="EMBL/GenBank/DDBJ databases">
        <title>Draft Genome Sequences of Six Type Strains of the Genus Massilia.</title>
        <authorList>
            <person name="Miess H."/>
            <person name="Frediansyhah A."/>
            <person name="Gross H."/>
        </authorList>
    </citation>
    <scope>NUCLEOTIDE SEQUENCE [LARGE SCALE GENOMIC DNA]</scope>
    <source>
        <strain evidence="3 4">DSM 17472</strain>
    </source>
</reference>
<feature type="compositionally biased region" description="Basic residues" evidence="1">
    <location>
        <begin position="313"/>
        <end position="324"/>
    </location>
</feature>
<feature type="region of interest" description="Disordered" evidence="1">
    <location>
        <begin position="46"/>
        <end position="107"/>
    </location>
</feature>
<feature type="compositionally biased region" description="Low complexity" evidence="1">
    <location>
        <begin position="215"/>
        <end position="234"/>
    </location>
</feature>
<evidence type="ECO:0000256" key="1">
    <source>
        <dbReference type="SAM" id="MobiDB-lite"/>
    </source>
</evidence>
<feature type="compositionally biased region" description="Low complexity" evidence="1">
    <location>
        <begin position="67"/>
        <end position="88"/>
    </location>
</feature>
<gene>
    <name evidence="3" type="ORF">EYF70_13555</name>
</gene>
<evidence type="ECO:0000256" key="2">
    <source>
        <dbReference type="SAM" id="Phobius"/>
    </source>
</evidence>
<keyword evidence="2" id="KW-0472">Membrane</keyword>
<accession>A0ABX5RT14</accession>
<feature type="region of interest" description="Disordered" evidence="1">
    <location>
        <begin position="167"/>
        <end position="192"/>
    </location>
</feature>
<feature type="region of interest" description="Disordered" evidence="1">
    <location>
        <begin position="291"/>
        <end position="349"/>
    </location>
</feature>
<keyword evidence="2" id="KW-1133">Transmembrane helix</keyword>
<organism evidence="3 4">
    <name type="scientific">Pseudoduganella albidiflava</name>
    <dbReference type="NCBI Taxonomy" id="321983"/>
    <lineage>
        <taxon>Bacteria</taxon>
        <taxon>Pseudomonadati</taxon>
        <taxon>Pseudomonadota</taxon>
        <taxon>Betaproteobacteria</taxon>
        <taxon>Burkholderiales</taxon>
        <taxon>Oxalobacteraceae</taxon>
        <taxon>Telluria group</taxon>
        <taxon>Pseudoduganella</taxon>
    </lineage>
</organism>
<dbReference type="RefSeq" id="WP_131145880.1">
    <property type="nucleotide sequence ID" value="NZ_BMWV01000004.1"/>
</dbReference>
<feature type="compositionally biased region" description="Basic and acidic residues" evidence="1">
    <location>
        <begin position="302"/>
        <end position="312"/>
    </location>
</feature>
<evidence type="ECO:0008006" key="5">
    <source>
        <dbReference type="Google" id="ProtNLM"/>
    </source>
</evidence>
<feature type="region of interest" description="Disordered" evidence="1">
    <location>
        <begin position="206"/>
        <end position="258"/>
    </location>
</feature>
<sequence>MPIDADWYRMAGATQPALLVFPMRRATVQRPGAAFRAKVVRYSMREHSSIPPGPQEPPEPAEPAAPPATSATRADAPAAPRGPADLPPSGFATGAGQPDFALPDTAASAEDAPAARWRQRLPWILLGMLFLAIAAATPSLVRKWQADQALYKLARMAPLPVPAVPPPATGPVPAQSGLQAAGAPPALPAGNPNAAGAPANAVAPSTDVFPVSTPGAPTQAVGTGVATAGPPAGASADVPVAGASAGLPGKPGQEQAASIAAAQPIVPAPPVPPNADGKAVSLASAGPAAGSASVAEAQGKADTAKDAAPEPRKRNRASRAAKRKATPERRAVAKNTARSTGTFRRCPPLGTKGAVMCRWHICNGGAGKEAACRPYLERRP</sequence>
<proteinExistence type="predicted"/>
<dbReference type="EMBL" id="CP036401">
    <property type="protein sequence ID" value="QBI01762.1"/>
    <property type="molecule type" value="Genomic_DNA"/>
</dbReference>
<protein>
    <recommendedName>
        <fullName evidence="5">Meckel syndrome type 1 protein</fullName>
    </recommendedName>
</protein>
<evidence type="ECO:0000313" key="4">
    <source>
        <dbReference type="Proteomes" id="UP000292307"/>
    </source>
</evidence>
<keyword evidence="4" id="KW-1185">Reference proteome</keyword>
<dbReference type="Proteomes" id="UP000292307">
    <property type="component" value="Chromosome"/>
</dbReference>
<name>A0ABX5RT14_9BURK</name>
<feature type="compositionally biased region" description="Low complexity" evidence="1">
    <location>
        <begin position="171"/>
        <end position="192"/>
    </location>
</feature>
<feature type="transmembrane region" description="Helical" evidence="2">
    <location>
        <begin position="123"/>
        <end position="141"/>
    </location>
</feature>